<evidence type="ECO:0000256" key="6">
    <source>
        <dbReference type="HAMAP-Rule" id="MF_00065"/>
    </source>
</evidence>
<dbReference type="EC" id="2.7.1.25" evidence="2 6"/>
<dbReference type="GO" id="GO:0070814">
    <property type="term" value="P:hydrogen sulfide biosynthetic process"/>
    <property type="evidence" value="ECO:0007669"/>
    <property type="project" value="UniProtKB-UniRule"/>
</dbReference>
<organism evidence="9 10">
    <name type="scientific">Solimicrobium silvestre</name>
    <dbReference type="NCBI Taxonomy" id="2099400"/>
    <lineage>
        <taxon>Bacteria</taxon>
        <taxon>Pseudomonadati</taxon>
        <taxon>Pseudomonadota</taxon>
        <taxon>Betaproteobacteria</taxon>
        <taxon>Burkholderiales</taxon>
        <taxon>Oxalobacteraceae</taxon>
        <taxon>Solimicrobium</taxon>
    </lineage>
</organism>
<dbReference type="GO" id="GO:0019379">
    <property type="term" value="P:sulfate assimilation, phosphoadenylyl sulfate reduction by phosphoadenylyl-sulfate reductase (thioredoxin)"/>
    <property type="evidence" value="ECO:0007669"/>
    <property type="project" value="TreeGrafter"/>
</dbReference>
<dbReference type="NCBIfam" id="TIGR00455">
    <property type="entry name" value="apsK"/>
    <property type="match status" value="1"/>
</dbReference>
<dbReference type="Pfam" id="PF01583">
    <property type="entry name" value="APS_kinase"/>
    <property type="match status" value="1"/>
</dbReference>
<feature type="active site" description="Phosphoserine intermediate" evidence="6">
    <location>
        <position position="122"/>
    </location>
</feature>
<dbReference type="GO" id="GO:0005737">
    <property type="term" value="C:cytoplasm"/>
    <property type="evidence" value="ECO:0007669"/>
    <property type="project" value="TreeGrafter"/>
</dbReference>
<dbReference type="InterPro" id="IPR002891">
    <property type="entry name" value="APS"/>
</dbReference>
<feature type="domain" description="APS kinase" evidence="8">
    <location>
        <begin position="41"/>
        <end position="190"/>
    </location>
</feature>
<sequence>MHITTRTIPVQNPNENNDKVCPTEHFTITPTDREKRQGHHSKVIWLTGLSGAGKSTIANALEIKLHFANKFTYILDGDNVRKSLNKDLGFDAPSRTENIRRISEVANMMREAGLIVIVTAISPFRIDREQAKKCIGSEHFIEVHISTPLQVCEQRDPKGLYKKSRSGQLSNMTGIDSPYELPENPAIAIDSSRTDIEASAELIFNLIYSSE</sequence>
<dbReference type="Proteomes" id="UP000237839">
    <property type="component" value="Unassembled WGS sequence"/>
</dbReference>
<keyword evidence="10" id="KW-1185">Reference proteome</keyword>
<dbReference type="GO" id="GO:0004020">
    <property type="term" value="F:adenylylsulfate kinase activity"/>
    <property type="evidence" value="ECO:0007669"/>
    <property type="project" value="UniProtKB-UniRule"/>
</dbReference>
<dbReference type="PANTHER" id="PTHR42700:SF1">
    <property type="entry name" value="SULFATE ADENYLYLTRANSFERASE"/>
    <property type="match status" value="1"/>
</dbReference>
<accession>A0A2S9H117</accession>
<dbReference type="InterPro" id="IPR027417">
    <property type="entry name" value="P-loop_NTPase"/>
</dbReference>
<evidence type="ECO:0000256" key="3">
    <source>
        <dbReference type="ARBA" id="ARBA00022679"/>
    </source>
</evidence>
<keyword evidence="6 7" id="KW-0418">Kinase</keyword>
<comment type="caution">
    <text evidence="9">The sequence shown here is derived from an EMBL/GenBank/DDBJ whole genome shotgun (WGS) entry which is preliminary data.</text>
</comment>
<comment type="pathway">
    <text evidence="6 7">Sulfur metabolism; hydrogen sulfide biosynthesis; sulfite from sulfate: step 2/3.</text>
</comment>
<evidence type="ECO:0000256" key="2">
    <source>
        <dbReference type="ARBA" id="ARBA00012121"/>
    </source>
</evidence>
<dbReference type="UniPathway" id="UPA00140">
    <property type="reaction ID" value="UER00205"/>
</dbReference>
<evidence type="ECO:0000256" key="4">
    <source>
        <dbReference type="ARBA" id="ARBA00022741"/>
    </source>
</evidence>
<comment type="similarity">
    <text evidence="6 7">Belongs to the APS kinase family.</text>
</comment>
<dbReference type="EMBL" id="PUGF01000006">
    <property type="protein sequence ID" value="PRC93556.1"/>
    <property type="molecule type" value="Genomic_DNA"/>
</dbReference>
<evidence type="ECO:0000313" key="9">
    <source>
        <dbReference type="EMBL" id="PRC93556.1"/>
    </source>
</evidence>
<dbReference type="GO" id="GO:0010134">
    <property type="term" value="P:sulfate assimilation via adenylyl sulfate reduction"/>
    <property type="evidence" value="ECO:0007669"/>
    <property type="project" value="TreeGrafter"/>
</dbReference>
<comment type="catalytic activity">
    <reaction evidence="1 6 7">
        <text>adenosine 5'-phosphosulfate + ATP = 3'-phosphoadenylyl sulfate + ADP + H(+)</text>
        <dbReference type="Rhea" id="RHEA:24152"/>
        <dbReference type="ChEBI" id="CHEBI:15378"/>
        <dbReference type="ChEBI" id="CHEBI:30616"/>
        <dbReference type="ChEBI" id="CHEBI:58243"/>
        <dbReference type="ChEBI" id="CHEBI:58339"/>
        <dbReference type="ChEBI" id="CHEBI:456216"/>
        <dbReference type="EC" id="2.7.1.25"/>
    </reaction>
</comment>
<evidence type="ECO:0000313" key="10">
    <source>
        <dbReference type="Proteomes" id="UP000237839"/>
    </source>
</evidence>
<dbReference type="InterPro" id="IPR050512">
    <property type="entry name" value="Sulf_AdTrans/APS_kinase"/>
</dbReference>
<dbReference type="GO" id="GO:0004781">
    <property type="term" value="F:sulfate adenylyltransferase (ATP) activity"/>
    <property type="evidence" value="ECO:0007669"/>
    <property type="project" value="TreeGrafter"/>
</dbReference>
<evidence type="ECO:0000256" key="5">
    <source>
        <dbReference type="ARBA" id="ARBA00022840"/>
    </source>
</evidence>
<dbReference type="CDD" id="cd02027">
    <property type="entry name" value="APSK"/>
    <property type="match status" value="1"/>
</dbReference>
<evidence type="ECO:0000256" key="1">
    <source>
        <dbReference type="ARBA" id="ARBA00001823"/>
    </source>
</evidence>
<evidence type="ECO:0000256" key="7">
    <source>
        <dbReference type="RuleBase" id="RU004347"/>
    </source>
</evidence>
<name>A0A2S9H117_9BURK</name>
<feature type="binding site" evidence="6">
    <location>
        <begin position="48"/>
        <end position="55"/>
    </location>
    <ligand>
        <name>ATP</name>
        <dbReference type="ChEBI" id="CHEBI:30616"/>
    </ligand>
</feature>
<dbReference type="AlphaFoldDB" id="A0A2S9H117"/>
<gene>
    <name evidence="6" type="primary">cysC</name>
    <name evidence="9" type="ORF">S2091_1557</name>
</gene>
<dbReference type="OrthoDB" id="9804504at2"/>
<comment type="function">
    <text evidence="6 7">Catalyzes the synthesis of activated sulfate.</text>
</comment>
<dbReference type="Gene3D" id="3.40.50.300">
    <property type="entry name" value="P-loop containing nucleotide triphosphate hydrolases"/>
    <property type="match status" value="1"/>
</dbReference>
<reference evidence="9 10" key="1">
    <citation type="submission" date="2018-02" db="EMBL/GenBank/DDBJ databases">
        <title>Solimicrobium silvestre gen. nov., sp. nov., isolated from alpine forest soil.</title>
        <authorList>
            <person name="Margesin R."/>
            <person name="Albuquerque L."/>
            <person name="Zhang D.-C."/>
            <person name="Froufe H.J.C."/>
            <person name="Severino R."/>
            <person name="Roxo I."/>
            <person name="Egas C."/>
            <person name="Da Costa M.S."/>
        </authorList>
    </citation>
    <scope>NUCLEOTIDE SEQUENCE [LARGE SCALE GENOMIC DNA]</scope>
    <source>
        <strain evidence="9 10">S20-91</strain>
    </source>
</reference>
<dbReference type="GO" id="GO:0005524">
    <property type="term" value="F:ATP binding"/>
    <property type="evidence" value="ECO:0007669"/>
    <property type="project" value="UniProtKB-UniRule"/>
</dbReference>
<evidence type="ECO:0000259" key="8">
    <source>
        <dbReference type="Pfam" id="PF01583"/>
    </source>
</evidence>
<dbReference type="HAMAP" id="MF_00065">
    <property type="entry name" value="Adenylyl_sulf_kinase"/>
    <property type="match status" value="1"/>
</dbReference>
<keyword evidence="6" id="KW-0597">Phosphoprotein</keyword>
<protein>
    <recommendedName>
        <fullName evidence="2 6">Adenylyl-sulfate kinase</fullName>
        <ecNumber evidence="2 6">2.7.1.25</ecNumber>
    </recommendedName>
    <alternativeName>
        <fullName evidence="6">APS kinase</fullName>
    </alternativeName>
    <alternativeName>
        <fullName evidence="6">ATP adenosine-5'-phosphosulfate 3'-phosphotransferase</fullName>
    </alternativeName>
    <alternativeName>
        <fullName evidence="6">Adenosine-5'-phosphosulfate kinase</fullName>
    </alternativeName>
</protein>
<dbReference type="SUPFAM" id="SSF52540">
    <property type="entry name" value="P-loop containing nucleoside triphosphate hydrolases"/>
    <property type="match status" value="1"/>
</dbReference>
<proteinExistence type="inferred from homology"/>
<keyword evidence="4 6" id="KW-0547">Nucleotide-binding</keyword>
<dbReference type="RefSeq" id="WP_105531408.1">
    <property type="nucleotide sequence ID" value="NZ_PUGF01000006.1"/>
</dbReference>
<dbReference type="NCBIfam" id="NF003013">
    <property type="entry name" value="PRK03846.1"/>
    <property type="match status" value="1"/>
</dbReference>
<dbReference type="InterPro" id="IPR059117">
    <property type="entry name" value="APS_kinase_dom"/>
</dbReference>
<keyword evidence="3 6" id="KW-0808">Transferase</keyword>
<keyword evidence="5 6" id="KW-0067">ATP-binding</keyword>
<dbReference type="PANTHER" id="PTHR42700">
    <property type="entry name" value="SULFATE ADENYLYLTRANSFERASE"/>
    <property type="match status" value="1"/>
</dbReference>